<dbReference type="PROSITE" id="PS00135">
    <property type="entry name" value="TRYPSIN_SER"/>
    <property type="match status" value="1"/>
</dbReference>
<evidence type="ECO:0000313" key="10">
    <source>
        <dbReference type="EMBL" id="KAI1235467.1"/>
    </source>
</evidence>
<dbReference type="PANTHER" id="PTHR24252">
    <property type="entry name" value="ACROSIN-RELATED"/>
    <property type="match status" value="1"/>
</dbReference>
<name>A0A835NXQ9_9PASS</name>
<reference evidence="10 11" key="2">
    <citation type="journal article" date="2021" name="J. Hered.">
        <title>Feather Gene Expression Elucidates the Developmental Basis of Plumage Iridescence in African Starlings.</title>
        <authorList>
            <person name="Rubenstein D.R."/>
            <person name="Corvelo A."/>
            <person name="MacManes M.D."/>
            <person name="Maia R."/>
            <person name="Narzisi G."/>
            <person name="Rousaki A."/>
            <person name="Vandenabeele P."/>
            <person name="Shawkey M.D."/>
            <person name="Solomon J."/>
        </authorList>
    </citation>
    <scope>NUCLEOTIDE SEQUENCE [LARGE SCALE GENOMIC DNA]</scope>
    <source>
        <strain evidence="10">SS15</strain>
    </source>
</reference>
<dbReference type="SMART" id="SM00020">
    <property type="entry name" value="Tryp_SPc"/>
    <property type="match status" value="1"/>
</dbReference>
<dbReference type="PROSITE" id="PS00134">
    <property type="entry name" value="TRYPSIN_HIS"/>
    <property type="match status" value="1"/>
</dbReference>
<evidence type="ECO:0000256" key="4">
    <source>
        <dbReference type="ARBA" id="ARBA00023157"/>
    </source>
</evidence>
<reference evidence="9" key="1">
    <citation type="submission" date="2020-10" db="EMBL/GenBank/DDBJ databases">
        <title>Feather gene expression reveals the developmental basis of iridescence in African starlings.</title>
        <authorList>
            <person name="Rubenstein D.R."/>
        </authorList>
    </citation>
    <scope>NUCLEOTIDE SEQUENCE</scope>
    <source>
        <strain evidence="9">SS15</strain>
        <tissue evidence="9">Liver</tissue>
    </source>
</reference>
<dbReference type="PRINTS" id="PR00722">
    <property type="entry name" value="CHYMOTRYPSIN"/>
</dbReference>
<evidence type="ECO:0000256" key="3">
    <source>
        <dbReference type="ARBA" id="ARBA00022825"/>
    </source>
</evidence>
<dbReference type="InterPro" id="IPR033116">
    <property type="entry name" value="TRYPSIN_SER"/>
</dbReference>
<dbReference type="PANTHER" id="PTHR24252:SF7">
    <property type="entry name" value="HYALIN"/>
    <property type="match status" value="1"/>
</dbReference>
<dbReference type="EMBL" id="JADDUC010000033">
    <property type="protein sequence ID" value="KAG0122750.1"/>
    <property type="molecule type" value="Genomic_DNA"/>
</dbReference>
<dbReference type="InterPro" id="IPR009003">
    <property type="entry name" value="Peptidase_S1_PA"/>
</dbReference>
<proteinExistence type="predicted"/>
<sequence length="353" mass="37131">VSWSHTRCYAISQGRSGKASGSREVPRGAYKGRRLPGLSSQVAMALLWVLSCLALAGFAHCGVPAIAPVIRGYNRIVNGEPAVAGSWPWQVSLQRYNGFHFCGGSLISENWVVTAAHCGVRKTDTVVVGAYDQDAPGPDQQKLTIEKVFKNPKFNMLTIHDDITLIKLATPAQLSDRVSPVCLPKATDDFAGGTTCVTTGWGLTDPNGNCAFLSPSPFPSPASCNSPSPSPLAHAGGAAAGGSAPAHQRPVQGVLGLPHPRRDGLCRRRRSLFLHGTCPRAPLPPAASGPAPALTRCSVQGDSGGPLVCQKDGAWNLVGIVSWGSSTCDPQTPGVYARVTKLRDWIDSILEAN</sequence>
<evidence type="ECO:0000256" key="6">
    <source>
        <dbReference type="SAM" id="MobiDB-lite"/>
    </source>
</evidence>
<evidence type="ECO:0000256" key="2">
    <source>
        <dbReference type="ARBA" id="ARBA00022801"/>
    </source>
</evidence>
<evidence type="ECO:0000256" key="5">
    <source>
        <dbReference type="RuleBase" id="RU363034"/>
    </source>
</evidence>
<dbReference type="Pfam" id="PF00089">
    <property type="entry name" value="Trypsin"/>
    <property type="match status" value="2"/>
</dbReference>
<dbReference type="InterPro" id="IPR001254">
    <property type="entry name" value="Trypsin_dom"/>
</dbReference>
<gene>
    <name evidence="10" type="ORF">IHE44_0002331</name>
    <name evidence="9" type="ORF">IHE44_008483</name>
</gene>
<dbReference type="CDD" id="cd00190">
    <property type="entry name" value="Tryp_SPc"/>
    <property type="match status" value="1"/>
</dbReference>
<dbReference type="InterPro" id="IPR043504">
    <property type="entry name" value="Peptidase_S1_PA_chymotrypsin"/>
</dbReference>
<feature type="domain" description="Peptidase S1" evidence="8">
    <location>
        <begin position="76"/>
        <end position="351"/>
    </location>
</feature>
<dbReference type="Proteomes" id="UP000618051">
    <property type="component" value="Unassembled WGS sequence"/>
</dbReference>
<dbReference type="OrthoDB" id="5918597at2759"/>
<reference evidence="10" key="3">
    <citation type="submission" date="2022-01" db="EMBL/GenBank/DDBJ databases">
        <authorList>
            <person name="Rubenstein D.R."/>
        </authorList>
    </citation>
    <scope>NUCLEOTIDE SEQUENCE</scope>
    <source>
        <strain evidence="10">SS15</strain>
        <tissue evidence="10">Liver</tissue>
    </source>
</reference>
<feature type="non-terminal residue" evidence="9">
    <location>
        <position position="353"/>
    </location>
</feature>
<keyword evidence="1 5" id="KW-0645">Protease</keyword>
<dbReference type="InterPro" id="IPR018114">
    <property type="entry name" value="TRYPSIN_HIS"/>
</dbReference>
<keyword evidence="11" id="KW-1185">Reference proteome</keyword>
<evidence type="ECO:0000256" key="7">
    <source>
        <dbReference type="SAM" id="Phobius"/>
    </source>
</evidence>
<dbReference type="PROSITE" id="PS50240">
    <property type="entry name" value="TRYPSIN_DOM"/>
    <property type="match status" value="1"/>
</dbReference>
<dbReference type="SUPFAM" id="SSF50494">
    <property type="entry name" value="Trypsin-like serine proteases"/>
    <property type="match status" value="1"/>
</dbReference>
<evidence type="ECO:0000313" key="11">
    <source>
        <dbReference type="Proteomes" id="UP000618051"/>
    </source>
</evidence>
<keyword evidence="7" id="KW-0812">Transmembrane</keyword>
<dbReference type="InterPro" id="IPR001314">
    <property type="entry name" value="Peptidase_S1A"/>
</dbReference>
<feature type="compositionally biased region" description="Low complexity" evidence="6">
    <location>
        <begin position="221"/>
        <end position="246"/>
    </location>
</feature>
<dbReference type="Gene3D" id="2.40.10.10">
    <property type="entry name" value="Trypsin-like serine proteases"/>
    <property type="match status" value="3"/>
</dbReference>
<evidence type="ECO:0000256" key="1">
    <source>
        <dbReference type="ARBA" id="ARBA00022670"/>
    </source>
</evidence>
<comment type="caution">
    <text evidence="9">The sequence shown here is derived from an EMBL/GenBank/DDBJ whole genome shotgun (WGS) entry which is preliminary data.</text>
</comment>
<keyword evidence="2 5" id="KW-0378">Hydrolase</keyword>
<organism evidence="9">
    <name type="scientific">Lamprotornis superbus</name>
    <dbReference type="NCBI Taxonomy" id="245042"/>
    <lineage>
        <taxon>Eukaryota</taxon>
        <taxon>Metazoa</taxon>
        <taxon>Chordata</taxon>
        <taxon>Craniata</taxon>
        <taxon>Vertebrata</taxon>
        <taxon>Euteleostomi</taxon>
        <taxon>Archelosauria</taxon>
        <taxon>Archosauria</taxon>
        <taxon>Dinosauria</taxon>
        <taxon>Saurischia</taxon>
        <taxon>Theropoda</taxon>
        <taxon>Coelurosauria</taxon>
        <taxon>Aves</taxon>
        <taxon>Neognathae</taxon>
        <taxon>Neoaves</taxon>
        <taxon>Telluraves</taxon>
        <taxon>Australaves</taxon>
        <taxon>Passeriformes</taxon>
        <taxon>Sturnidae</taxon>
        <taxon>Lamprotornis</taxon>
    </lineage>
</organism>
<dbReference type="GO" id="GO:0004252">
    <property type="term" value="F:serine-type endopeptidase activity"/>
    <property type="evidence" value="ECO:0007669"/>
    <property type="project" value="InterPro"/>
</dbReference>
<protein>
    <submittedName>
        <fullName evidence="9">Chymotrypsinogen 2</fullName>
    </submittedName>
</protein>
<keyword evidence="7" id="KW-1133">Transmembrane helix</keyword>
<dbReference type="AlphaFoldDB" id="A0A835NXQ9"/>
<keyword evidence="4" id="KW-1015">Disulfide bond</keyword>
<evidence type="ECO:0000313" key="9">
    <source>
        <dbReference type="EMBL" id="KAG0122750.1"/>
    </source>
</evidence>
<evidence type="ECO:0000259" key="8">
    <source>
        <dbReference type="PROSITE" id="PS50240"/>
    </source>
</evidence>
<feature type="region of interest" description="Disordered" evidence="6">
    <location>
        <begin position="221"/>
        <end position="260"/>
    </location>
</feature>
<dbReference type="GO" id="GO:0006508">
    <property type="term" value="P:proteolysis"/>
    <property type="evidence" value="ECO:0007669"/>
    <property type="project" value="UniProtKB-KW"/>
</dbReference>
<dbReference type="FunFam" id="2.40.10.10:FF:000181">
    <property type="entry name" value="Chymotrypsinogen A"/>
    <property type="match status" value="1"/>
</dbReference>
<accession>A0A835NXQ9</accession>
<feature type="transmembrane region" description="Helical" evidence="7">
    <location>
        <begin position="45"/>
        <end position="67"/>
    </location>
</feature>
<keyword evidence="3 5" id="KW-0720">Serine protease</keyword>
<dbReference type="EMBL" id="JADDUC020000012">
    <property type="protein sequence ID" value="KAI1235467.1"/>
    <property type="molecule type" value="Genomic_DNA"/>
</dbReference>
<keyword evidence="7" id="KW-0472">Membrane</keyword>